<dbReference type="InterPro" id="IPR041796">
    <property type="entry name" value="Mre11_N"/>
</dbReference>
<dbReference type="PIRSF" id="PIRSF033091">
    <property type="entry name" value="Pesterase_YhaO"/>
    <property type="match status" value="1"/>
</dbReference>
<evidence type="ECO:0000313" key="4">
    <source>
        <dbReference type="Proteomes" id="UP000721415"/>
    </source>
</evidence>
<dbReference type="CDD" id="cd00840">
    <property type="entry name" value="MPP_Mre11_N"/>
    <property type="match status" value="1"/>
</dbReference>
<proteinExistence type="predicted"/>
<dbReference type="Pfam" id="PF00149">
    <property type="entry name" value="Metallophos"/>
    <property type="match status" value="1"/>
</dbReference>
<sequence>MRFMHISDLHLDSPFVGMQKDYPQLQEILIQAPFKAFQDAVSIAIKEQLDAVIIVGDIYDTQRQTIYAQHFFVKQLKRLNEASIPVVICHGNHDYLENQRMPMQYPENVFVFTNQKIDYVDINFKDKTTGRFYGFSYQNRWIHERKVREFPRNPKETDYVIGLYHGSEEGMESLAGHYAPFAISEMINKDYDYWALGHIHQDVLLNEAPPIRYSGTPQGRNRLEVGDKGAYIVSLELNRPPQLKFVSLASVIWRNEMIDCQEDWQANDLVESINNLVETYQKEVDLGLPSQIISLTLTNAQRLPIALQEQIEAGELDSVLPEPQSEDSFVVVIRICLERQMRLEAFEYDQRLKMSFQNACQNVQEGSAYSETMQDLWDHPLIRKWLPDLENDSSLKQDIVHSAQELMIQAIGFEFKEAEMDEN</sequence>
<organism evidence="3 4">
    <name type="scientific">Facklamia lactis</name>
    <dbReference type="NCBI Taxonomy" id="2749967"/>
    <lineage>
        <taxon>Bacteria</taxon>
        <taxon>Bacillati</taxon>
        <taxon>Bacillota</taxon>
        <taxon>Bacilli</taxon>
        <taxon>Lactobacillales</taxon>
        <taxon>Aerococcaceae</taxon>
        <taxon>Facklamia</taxon>
    </lineage>
</organism>
<evidence type="ECO:0000259" key="2">
    <source>
        <dbReference type="Pfam" id="PF00149"/>
    </source>
</evidence>
<dbReference type="PANTHER" id="PTHR30337:SF7">
    <property type="entry name" value="PHOSPHOESTERASE"/>
    <property type="match status" value="1"/>
</dbReference>
<protein>
    <submittedName>
        <fullName evidence="3">DNA repair exonuclease</fullName>
    </submittedName>
</protein>
<dbReference type="InterPro" id="IPR050535">
    <property type="entry name" value="DNA_Repair-Maintenance_Comp"/>
</dbReference>
<dbReference type="PANTHER" id="PTHR30337">
    <property type="entry name" value="COMPONENT OF ATP-DEPENDENT DSDNA EXONUCLEASE"/>
    <property type="match status" value="1"/>
</dbReference>
<dbReference type="EMBL" id="JACBXQ010000002">
    <property type="protein sequence ID" value="MBG9986010.1"/>
    <property type="molecule type" value="Genomic_DNA"/>
</dbReference>
<dbReference type="Gene3D" id="3.60.21.10">
    <property type="match status" value="1"/>
</dbReference>
<dbReference type="InterPro" id="IPR014576">
    <property type="entry name" value="Pesterase_YhaO"/>
</dbReference>
<dbReference type="Proteomes" id="UP000721415">
    <property type="component" value="Unassembled WGS sequence"/>
</dbReference>
<gene>
    <name evidence="3" type="ORF">HZY91_03770</name>
</gene>
<keyword evidence="1" id="KW-0378">Hydrolase</keyword>
<accession>A0ABS0LRD5</accession>
<dbReference type="RefSeq" id="WP_197114933.1">
    <property type="nucleotide sequence ID" value="NZ_JACBXQ010000002.1"/>
</dbReference>
<comment type="caution">
    <text evidence="3">The sequence shown here is derived from an EMBL/GenBank/DDBJ whole genome shotgun (WGS) entry which is preliminary data.</text>
</comment>
<dbReference type="InterPro" id="IPR004843">
    <property type="entry name" value="Calcineurin-like_PHP"/>
</dbReference>
<keyword evidence="3" id="KW-0540">Nuclease</keyword>
<keyword evidence="3" id="KW-0269">Exonuclease</keyword>
<feature type="domain" description="Calcineurin-like phosphoesterase" evidence="2">
    <location>
        <begin position="1"/>
        <end position="201"/>
    </location>
</feature>
<dbReference type="GO" id="GO:0004527">
    <property type="term" value="F:exonuclease activity"/>
    <property type="evidence" value="ECO:0007669"/>
    <property type="project" value="UniProtKB-KW"/>
</dbReference>
<evidence type="ECO:0000313" key="3">
    <source>
        <dbReference type="EMBL" id="MBG9986010.1"/>
    </source>
</evidence>
<keyword evidence="4" id="KW-1185">Reference proteome</keyword>
<name>A0ABS0LRD5_9LACT</name>
<dbReference type="SUPFAM" id="SSF56300">
    <property type="entry name" value="Metallo-dependent phosphatases"/>
    <property type="match status" value="1"/>
</dbReference>
<evidence type="ECO:0000256" key="1">
    <source>
        <dbReference type="ARBA" id="ARBA00022801"/>
    </source>
</evidence>
<dbReference type="InterPro" id="IPR029052">
    <property type="entry name" value="Metallo-depent_PP-like"/>
</dbReference>
<reference evidence="3 4" key="1">
    <citation type="submission" date="2020-07" db="EMBL/GenBank/DDBJ databases">
        <title>Facklamia lactis sp. nov., isolated from raw milk.</title>
        <authorList>
            <person name="Doll E.V."/>
            <person name="Huptas C."/>
            <person name="Staib L."/>
            <person name="Wenning M."/>
            <person name="Scherer S."/>
        </authorList>
    </citation>
    <scope>NUCLEOTIDE SEQUENCE [LARGE SCALE GENOMIC DNA]</scope>
    <source>
        <strain evidence="3 4">DSM 111018</strain>
    </source>
</reference>